<keyword evidence="1" id="KW-0479">Metal-binding</keyword>
<dbReference type="Pfam" id="PF02892">
    <property type="entry name" value="zf-BED"/>
    <property type="match status" value="1"/>
</dbReference>
<keyword evidence="8" id="KW-1185">Reference proteome</keyword>
<dbReference type="Proteomes" id="UP001179952">
    <property type="component" value="Unassembled WGS sequence"/>
</dbReference>
<evidence type="ECO:0000256" key="5">
    <source>
        <dbReference type="SAM" id="MobiDB-lite"/>
    </source>
</evidence>
<dbReference type="GO" id="GO:0003677">
    <property type="term" value="F:DNA binding"/>
    <property type="evidence" value="ECO:0007669"/>
    <property type="project" value="InterPro"/>
</dbReference>
<evidence type="ECO:0000313" key="8">
    <source>
        <dbReference type="Proteomes" id="UP001179952"/>
    </source>
</evidence>
<evidence type="ECO:0000259" key="6">
    <source>
        <dbReference type="PROSITE" id="PS50808"/>
    </source>
</evidence>
<protein>
    <recommendedName>
        <fullName evidence="6">BED-type domain-containing protein</fullName>
    </recommendedName>
</protein>
<proteinExistence type="predicted"/>
<keyword evidence="2 4" id="KW-0863">Zinc-finger</keyword>
<comment type="caution">
    <text evidence="7">The sequence shown here is derived from an EMBL/GenBank/DDBJ whole genome shotgun (WGS) entry which is preliminary data.</text>
</comment>
<keyword evidence="3" id="KW-0862">Zinc</keyword>
<evidence type="ECO:0000256" key="4">
    <source>
        <dbReference type="PROSITE-ProRule" id="PRU00027"/>
    </source>
</evidence>
<dbReference type="AlphaFoldDB" id="A0AAV9A3G1"/>
<evidence type="ECO:0000256" key="1">
    <source>
        <dbReference type="ARBA" id="ARBA00022723"/>
    </source>
</evidence>
<evidence type="ECO:0000256" key="3">
    <source>
        <dbReference type="ARBA" id="ARBA00022833"/>
    </source>
</evidence>
<reference evidence="7" key="1">
    <citation type="journal article" date="2023" name="Nat. Commun.">
        <title>Diploid and tetraploid genomes of Acorus and the evolution of monocots.</title>
        <authorList>
            <person name="Ma L."/>
            <person name="Liu K.W."/>
            <person name="Li Z."/>
            <person name="Hsiao Y.Y."/>
            <person name="Qi Y."/>
            <person name="Fu T."/>
            <person name="Tang G.D."/>
            <person name="Zhang D."/>
            <person name="Sun W.H."/>
            <person name="Liu D.K."/>
            <person name="Li Y."/>
            <person name="Chen G.Z."/>
            <person name="Liu X.D."/>
            <person name="Liao X.Y."/>
            <person name="Jiang Y.T."/>
            <person name="Yu X."/>
            <person name="Hao Y."/>
            <person name="Huang J."/>
            <person name="Zhao X.W."/>
            <person name="Ke S."/>
            <person name="Chen Y.Y."/>
            <person name="Wu W.L."/>
            <person name="Hsu J.L."/>
            <person name="Lin Y.F."/>
            <person name="Huang M.D."/>
            <person name="Li C.Y."/>
            <person name="Huang L."/>
            <person name="Wang Z.W."/>
            <person name="Zhao X."/>
            <person name="Zhong W.Y."/>
            <person name="Peng D.H."/>
            <person name="Ahmad S."/>
            <person name="Lan S."/>
            <person name="Zhang J.S."/>
            <person name="Tsai W.C."/>
            <person name="Van de Peer Y."/>
            <person name="Liu Z.J."/>
        </authorList>
    </citation>
    <scope>NUCLEOTIDE SEQUENCE</scope>
    <source>
        <strain evidence="7">SCP</strain>
    </source>
</reference>
<evidence type="ECO:0000313" key="7">
    <source>
        <dbReference type="EMBL" id="KAK1258722.1"/>
    </source>
</evidence>
<organism evidence="7 8">
    <name type="scientific">Acorus gramineus</name>
    <name type="common">Dwarf sweet flag</name>
    <dbReference type="NCBI Taxonomy" id="55184"/>
    <lineage>
        <taxon>Eukaryota</taxon>
        <taxon>Viridiplantae</taxon>
        <taxon>Streptophyta</taxon>
        <taxon>Embryophyta</taxon>
        <taxon>Tracheophyta</taxon>
        <taxon>Spermatophyta</taxon>
        <taxon>Magnoliopsida</taxon>
        <taxon>Liliopsida</taxon>
        <taxon>Acoraceae</taxon>
        <taxon>Acorus</taxon>
    </lineage>
</organism>
<evidence type="ECO:0000256" key="2">
    <source>
        <dbReference type="ARBA" id="ARBA00022771"/>
    </source>
</evidence>
<dbReference type="GO" id="GO:0008270">
    <property type="term" value="F:zinc ion binding"/>
    <property type="evidence" value="ECO:0007669"/>
    <property type="project" value="UniProtKB-KW"/>
</dbReference>
<feature type="compositionally biased region" description="Polar residues" evidence="5">
    <location>
        <begin position="1"/>
        <end position="17"/>
    </location>
</feature>
<dbReference type="InterPro" id="IPR003656">
    <property type="entry name" value="Znf_BED"/>
</dbReference>
<sequence>MDKTTSIPTSESGSSPPAYTPPGSTDPGWKYGYLMSKSDTNSVTCRLCSKIIKGGINRLKQHLAHIRGNVAPCKQVDEETKKAIKDYMEGLSKKKEVKAKDLREVREEVDIGGGETNTGVGGRI</sequence>
<dbReference type="PANTHER" id="PTHR46951:SF2">
    <property type="entry name" value="BED-TYPE DOMAIN-CONTAINING PROTEIN"/>
    <property type="match status" value="1"/>
</dbReference>
<feature type="domain" description="BED-type" evidence="6">
    <location>
        <begin position="23"/>
        <end position="80"/>
    </location>
</feature>
<gene>
    <name evidence="7" type="ORF">QJS04_geneDACA019298</name>
</gene>
<accession>A0AAV9A3G1</accession>
<reference evidence="7" key="2">
    <citation type="submission" date="2023-06" db="EMBL/GenBank/DDBJ databases">
        <authorList>
            <person name="Ma L."/>
            <person name="Liu K.-W."/>
            <person name="Li Z."/>
            <person name="Hsiao Y.-Y."/>
            <person name="Qi Y."/>
            <person name="Fu T."/>
            <person name="Tang G."/>
            <person name="Zhang D."/>
            <person name="Sun W.-H."/>
            <person name="Liu D.-K."/>
            <person name="Li Y."/>
            <person name="Chen G.-Z."/>
            <person name="Liu X.-D."/>
            <person name="Liao X.-Y."/>
            <person name="Jiang Y.-T."/>
            <person name="Yu X."/>
            <person name="Hao Y."/>
            <person name="Huang J."/>
            <person name="Zhao X.-W."/>
            <person name="Ke S."/>
            <person name="Chen Y.-Y."/>
            <person name="Wu W.-L."/>
            <person name="Hsu J.-L."/>
            <person name="Lin Y.-F."/>
            <person name="Huang M.-D."/>
            <person name="Li C.-Y."/>
            <person name="Huang L."/>
            <person name="Wang Z.-W."/>
            <person name="Zhao X."/>
            <person name="Zhong W.-Y."/>
            <person name="Peng D.-H."/>
            <person name="Ahmad S."/>
            <person name="Lan S."/>
            <person name="Zhang J.-S."/>
            <person name="Tsai W.-C."/>
            <person name="Van De Peer Y."/>
            <person name="Liu Z.-J."/>
        </authorList>
    </citation>
    <scope>NUCLEOTIDE SEQUENCE</scope>
    <source>
        <strain evidence="7">SCP</strain>
        <tissue evidence="7">Leaves</tissue>
    </source>
</reference>
<feature type="region of interest" description="Disordered" evidence="5">
    <location>
        <begin position="1"/>
        <end position="27"/>
    </location>
</feature>
<name>A0AAV9A3G1_ACOGR</name>
<dbReference type="EMBL" id="JAUJYN010000013">
    <property type="protein sequence ID" value="KAK1258722.1"/>
    <property type="molecule type" value="Genomic_DNA"/>
</dbReference>
<dbReference type="PROSITE" id="PS50808">
    <property type="entry name" value="ZF_BED"/>
    <property type="match status" value="1"/>
</dbReference>
<dbReference type="PANTHER" id="PTHR46951">
    <property type="entry name" value="BED-TYPE DOMAIN-CONTAINING PROTEIN"/>
    <property type="match status" value="1"/>
</dbReference>